<dbReference type="AlphaFoldDB" id="A0A975YM81"/>
<organism evidence="9 10">
    <name type="scientific">Vibrio ostreae</name>
    <dbReference type="NCBI Taxonomy" id="2841925"/>
    <lineage>
        <taxon>Bacteria</taxon>
        <taxon>Pseudomonadati</taxon>
        <taxon>Pseudomonadota</taxon>
        <taxon>Gammaproteobacteria</taxon>
        <taxon>Vibrionales</taxon>
        <taxon>Vibrionaceae</taxon>
        <taxon>Vibrio</taxon>
    </lineage>
</organism>
<dbReference type="EMBL" id="CP076642">
    <property type="protein sequence ID" value="QXO16442.1"/>
    <property type="molecule type" value="Genomic_DNA"/>
</dbReference>
<dbReference type="Proteomes" id="UP000694232">
    <property type="component" value="Chromosome 2"/>
</dbReference>
<feature type="chain" id="PRO_5037563687" evidence="8">
    <location>
        <begin position="25"/>
        <end position="442"/>
    </location>
</feature>
<dbReference type="InterPro" id="IPR051906">
    <property type="entry name" value="TolC-like"/>
</dbReference>
<evidence type="ECO:0000256" key="7">
    <source>
        <dbReference type="ARBA" id="ARBA00023237"/>
    </source>
</evidence>
<evidence type="ECO:0000256" key="2">
    <source>
        <dbReference type="ARBA" id="ARBA00007613"/>
    </source>
</evidence>
<dbReference type="GO" id="GO:0015288">
    <property type="term" value="F:porin activity"/>
    <property type="evidence" value="ECO:0007669"/>
    <property type="project" value="TreeGrafter"/>
</dbReference>
<dbReference type="Pfam" id="PF02321">
    <property type="entry name" value="OEP"/>
    <property type="match status" value="2"/>
</dbReference>
<protein>
    <submittedName>
        <fullName evidence="9">TolC family protein</fullName>
    </submittedName>
</protein>
<dbReference type="GO" id="GO:0009279">
    <property type="term" value="C:cell outer membrane"/>
    <property type="evidence" value="ECO:0007669"/>
    <property type="project" value="UniProtKB-SubCell"/>
</dbReference>
<feature type="signal peptide" evidence="8">
    <location>
        <begin position="1"/>
        <end position="24"/>
    </location>
</feature>
<dbReference type="GO" id="GO:1990281">
    <property type="term" value="C:efflux pump complex"/>
    <property type="evidence" value="ECO:0007669"/>
    <property type="project" value="TreeGrafter"/>
</dbReference>
<keyword evidence="8" id="KW-0732">Signal</keyword>
<evidence type="ECO:0000256" key="8">
    <source>
        <dbReference type="SAM" id="SignalP"/>
    </source>
</evidence>
<dbReference type="RefSeq" id="WP_218562068.1">
    <property type="nucleotide sequence ID" value="NZ_CP076642.1"/>
</dbReference>
<proteinExistence type="inferred from homology"/>
<evidence type="ECO:0000256" key="5">
    <source>
        <dbReference type="ARBA" id="ARBA00022692"/>
    </source>
</evidence>
<gene>
    <name evidence="9" type="ORF">KNV97_02745</name>
</gene>
<keyword evidence="3" id="KW-0813">Transport</keyword>
<dbReference type="KEGG" id="vos:KNV97_02745"/>
<dbReference type="PANTHER" id="PTHR30026">
    <property type="entry name" value="OUTER MEMBRANE PROTEIN TOLC"/>
    <property type="match status" value="1"/>
</dbReference>
<dbReference type="InterPro" id="IPR003423">
    <property type="entry name" value="OMP_efflux"/>
</dbReference>
<reference evidence="9" key="1">
    <citation type="submission" date="2021-06" db="EMBL/GenBank/DDBJ databases">
        <title>Vibrio nov. sp., novel gut bacterium isolated from Yellow Sea oyster.</title>
        <authorList>
            <person name="Muhammad N."/>
            <person name="Nguyen T.H."/>
            <person name="Lee Y.-J."/>
            <person name="Ko J."/>
            <person name="Kim S.-G."/>
        </authorList>
    </citation>
    <scope>NUCLEOTIDE SEQUENCE</scope>
    <source>
        <strain evidence="9">OG9-811</strain>
    </source>
</reference>
<accession>A0A975YM81</accession>
<name>A0A975YM81_9VIBR</name>
<comment type="similarity">
    <text evidence="2">Belongs to the outer membrane factor (OMF) (TC 1.B.17) family.</text>
</comment>
<evidence type="ECO:0000256" key="1">
    <source>
        <dbReference type="ARBA" id="ARBA00004442"/>
    </source>
</evidence>
<evidence type="ECO:0000313" key="10">
    <source>
        <dbReference type="Proteomes" id="UP000694232"/>
    </source>
</evidence>
<keyword evidence="4" id="KW-1134">Transmembrane beta strand</keyword>
<keyword evidence="7" id="KW-0998">Cell outer membrane</keyword>
<comment type="subcellular location">
    <subcellularLocation>
        <location evidence="1">Cell outer membrane</location>
    </subcellularLocation>
</comment>
<keyword evidence="6" id="KW-0472">Membrane</keyword>
<dbReference type="GO" id="GO:0015562">
    <property type="term" value="F:efflux transmembrane transporter activity"/>
    <property type="evidence" value="ECO:0007669"/>
    <property type="project" value="InterPro"/>
</dbReference>
<evidence type="ECO:0000256" key="6">
    <source>
        <dbReference type="ARBA" id="ARBA00023136"/>
    </source>
</evidence>
<evidence type="ECO:0000313" key="9">
    <source>
        <dbReference type="EMBL" id="QXO16442.1"/>
    </source>
</evidence>
<dbReference type="PANTHER" id="PTHR30026:SF22">
    <property type="entry name" value="OUTER MEMBRANE EFFLUX PROTEIN"/>
    <property type="match status" value="1"/>
</dbReference>
<evidence type="ECO:0000256" key="3">
    <source>
        <dbReference type="ARBA" id="ARBA00022448"/>
    </source>
</evidence>
<evidence type="ECO:0000256" key="4">
    <source>
        <dbReference type="ARBA" id="ARBA00022452"/>
    </source>
</evidence>
<keyword evidence="5" id="KW-0812">Transmembrane</keyword>
<keyword evidence="10" id="KW-1185">Reference proteome</keyword>
<sequence>MTKRKKCVGLVTGLMIVISGSAMALSDSTQYAAASQPGAYYADTGVTLPQLVERGLRLNPDVQAETARAQQLLTEVDIAKNGYLPSVSMAAGLENSLDGELGYDIVLSQMLFDWGRVASEVDAAQSEQLEQAQALLVTRNEAALEVIEVCLDVQADRQHLAVIDTYHSQLVSILELVEDRVQGGYSDNAELGRMRQALGYMEEQFALISGRLRDSEQQFRLLLKLSPQNLPDLQASTDFFASLRSPQVLARAIARSPRFLQAEQEMALAQANIEQAKARLKPRLVLEATTQRREIGSRMTDDSGLALRLRLDTMQGLAGFQRAEAEQQALEAARWRMDAVRREMERNVISWRENRLALTQRVRALDEQVAQTAQIRSAYREQFIAGLRNINELISVEREGYELESQKVSATSEFLRLPYRAATDMGLLTPFITGTLERSLTP</sequence>